<keyword evidence="10" id="KW-0234">DNA repair</keyword>
<evidence type="ECO:0000256" key="13">
    <source>
        <dbReference type="ARBA" id="ARBA00023295"/>
    </source>
</evidence>
<evidence type="ECO:0000256" key="8">
    <source>
        <dbReference type="ARBA" id="ARBA00022833"/>
    </source>
</evidence>
<gene>
    <name evidence="17" type="ORF">H9624_15065</name>
</gene>
<evidence type="ECO:0000256" key="14">
    <source>
        <dbReference type="PROSITE-ProRule" id="PRU00391"/>
    </source>
</evidence>
<comment type="caution">
    <text evidence="17">The sequence shown here is derived from an EMBL/GenBank/DDBJ whole genome shotgun (WGS) entry which is preliminary data.</text>
</comment>
<dbReference type="Pfam" id="PF01149">
    <property type="entry name" value="Fapy_DNA_glyco"/>
    <property type="match status" value="1"/>
</dbReference>
<evidence type="ECO:0000256" key="12">
    <source>
        <dbReference type="ARBA" id="ARBA00023268"/>
    </source>
</evidence>
<keyword evidence="7" id="KW-0378">Hydrolase</keyword>
<protein>
    <submittedName>
        <fullName evidence="17">Fpg/Nei family DNA glycosylase</fullName>
    </submittedName>
</protein>
<dbReference type="Gene3D" id="1.10.8.50">
    <property type="match status" value="1"/>
</dbReference>
<keyword evidence="9" id="KW-0238">DNA-binding</keyword>
<dbReference type="SUPFAM" id="SSF81624">
    <property type="entry name" value="N-terminal domain of MutM-like DNA repair proteins"/>
    <property type="match status" value="1"/>
</dbReference>
<dbReference type="InterPro" id="IPR010663">
    <property type="entry name" value="Znf_FPG/IleRS"/>
</dbReference>
<evidence type="ECO:0000256" key="5">
    <source>
        <dbReference type="ARBA" id="ARBA00022763"/>
    </source>
</evidence>
<dbReference type="PROSITE" id="PS51066">
    <property type="entry name" value="ZF_FPG_2"/>
    <property type="match status" value="1"/>
</dbReference>
<organism evidence="17 18">
    <name type="scientific">Oceanitalea stevensii</name>
    <dbReference type="NCBI Taxonomy" id="2763072"/>
    <lineage>
        <taxon>Bacteria</taxon>
        <taxon>Bacillati</taxon>
        <taxon>Actinomycetota</taxon>
        <taxon>Actinomycetes</taxon>
        <taxon>Micrococcales</taxon>
        <taxon>Bogoriellaceae</taxon>
        <taxon>Georgenia</taxon>
    </lineage>
</organism>
<feature type="domain" description="FPG-type" evidence="15">
    <location>
        <begin position="240"/>
        <end position="274"/>
    </location>
</feature>
<dbReference type="Pfam" id="PF06831">
    <property type="entry name" value="H2TH"/>
    <property type="match status" value="1"/>
</dbReference>
<comment type="catalytic activity">
    <reaction evidence="1">
        <text>Hydrolysis of DNA containing ring-opened 7-methylguanine residues, releasing 2,6-diamino-4-hydroxy-5-(N-methyl)formamidopyrimidine.</text>
        <dbReference type="EC" id="3.2.2.23"/>
    </reaction>
</comment>
<dbReference type="PANTHER" id="PTHR22993">
    <property type="entry name" value="FORMAMIDOPYRIMIDINE-DNA GLYCOSYLASE"/>
    <property type="match status" value="1"/>
</dbReference>
<evidence type="ECO:0000256" key="7">
    <source>
        <dbReference type="ARBA" id="ARBA00022801"/>
    </source>
</evidence>
<keyword evidence="4" id="KW-0479">Metal-binding</keyword>
<dbReference type="SMART" id="SM01232">
    <property type="entry name" value="H2TH"/>
    <property type="match status" value="1"/>
</dbReference>
<comment type="similarity">
    <text evidence="3">Belongs to the FPG family.</text>
</comment>
<dbReference type="InterPro" id="IPR035937">
    <property type="entry name" value="FPG_N"/>
</dbReference>
<reference evidence="17 18" key="1">
    <citation type="submission" date="2020-08" db="EMBL/GenBank/DDBJ databases">
        <title>A Genomic Blueprint of the Chicken Gut Microbiome.</title>
        <authorList>
            <person name="Gilroy R."/>
            <person name="Ravi A."/>
            <person name="Getino M."/>
            <person name="Pursley I."/>
            <person name="Horton D.L."/>
            <person name="Alikhan N.-F."/>
            <person name="Baker D."/>
            <person name="Gharbi K."/>
            <person name="Hall N."/>
            <person name="Watson M."/>
            <person name="Adriaenssens E.M."/>
            <person name="Foster-Nyarko E."/>
            <person name="Jarju S."/>
            <person name="Secka A."/>
            <person name="Antonio M."/>
            <person name="Oren A."/>
            <person name="Chaudhuri R."/>
            <person name="La Ragione R.M."/>
            <person name="Hildebrand F."/>
            <person name="Pallen M.J."/>
        </authorList>
    </citation>
    <scope>NUCLEOTIDE SEQUENCE [LARGE SCALE GENOMIC DNA]</scope>
    <source>
        <strain evidence="17 18">Sa1BUA1</strain>
    </source>
</reference>
<dbReference type="PROSITE" id="PS51068">
    <property type="entry name" value="FPG_CAT"/>
    <property type="match status" value="1"/>
</dbReference>
<evidence type="ECO:0000259" key="15">
    <source>
        <dbReference type="PROSITE" id="PS51066"/>
    </source>
</evidence>
<keyword evidence="18" id="KW-1185">Reference proteome</keyword>
<proteinExistence type="inferred from homology"/>
<evidence type="ECO:0000313" key="17">
    <source>
        <dbReference type="EMBL" id="MBD8063641.1"/>
    </source>
</evidence>
<evidence type="ECO:0000256" key="3">
    <source>
        <dbReference type="ARBA" id="ARBA00009409"/>
    </source>
</evidence>
<dbReference type="Proteomes" id="UP000661894">
    <property type="component" value="Unassembled WGS sequence"/>
</dbReference>
<keyword evidence="11" id="KW-0456">Lyase</keyword>
<dbReference type="EMBL" id="JACSPO010000014">
    <property type="protein sequence ID" value="MBD8063641.1"/>
    <property type="molecule type" value="Genomic_DNA"/>
</dbReference>
<dbReference type="SUPFAM" id="SSF57716">
    <property type="entry name" value="Glucocorticoid receptor-like (DNA-binding domain)"/>
    <property type="match status" value="1"/>
</dbReference>
<evidence type="ECO:0000256" key="10">
    <source>
        <dbReference type="ARBA" id="ARBA00023204"/>
    </source>
</evidence>
<evidence type="ECO:0000256" key="6">
    <source>
        <dbReference type="ARBA" id="ARBA00022771"/>
    </source>
</evidence>
<dbReference type="InterPro" id="IPR000214">
    <property type="entry name" value="Znf_DNA_glyclase/AP_lyase"/>
</dbReference>
<dbReference type="InterPro" id="IPR010979">
    <property type="entry name" value="Ribosomal_uS13-like_H2TH"/>
</dbReference>
<keyword evidence="8" id="KW-0862">Zinc</keyword>
<dbReference type="CDD" id="cd08973">
    <property type="entry name" value="BaFpgNei_N_1"/>
    <property type="match status" value="1"/>
</dbReference>
<accession>A0ABR8Z5M6</accession>
<sequence length="289" mass="30660">MPELPEVQALVQVLATRATGRTVRALHITSFPALKTYGPPPTALVGATVTGASRHGKWLDLTATTPDGDLHLVFHLARAGWVRWHETAPAGMPRAGKSGLAARVVLDEGAFDLTEAGTKKSLAIHVVRDPAEVERIATLGVEPLSPAFTRELLDDLLDGKNQQIKGLLRDQGAIAGIGNAYSDEILHAARLSPFALTRTLDADARDHLYGSIAGVLEAAIAAAVGREAAELKDVKRSGMAVHGRTGQPCPRCGDTVAEVSFADSSLQYCPTCQTGGKLLADRRMSKLLR</sequence>
<keyword evidence="12" id="KW-0511">Multifunctional enzyme</keyword>
<keyword evidence="5" id="KW-0227">DNA damage</keyword>
<dbReference type="InterPro" id="IPR012319">
    <property type="entry name" value="FPG_cat"/>
</dbReference>
<comment type="cofactor">
    <cofactor evidence="2">
        <name>Zn(2+)</name>
        <dbReference type="ChEBI" id="CHEBI:29105"/>
    </cofactor>
</comment>
<evidence type="ECO:0000256" key="2">
    <source>
        <dbReference type="ARBA" id="ARBA00001947"/>
    </source>
</evidence>
<evidence type="ECO:0000259" key="16">
    <source>
        <dbReference type="PROSITE" id="PS51068"/>
    </source>
</evidence>
<dbReference type="RefSeq" id="WP_251840739.1">
    <property type="nucleotide sequence ID" value="NZ_JACSPO010000014.1"/>
</dbReference>
<feature type="domain" description="Formamidopyrimidine-DNA glycosylase catalytic" evidence="16">
    <location>
        <begin position="2"/>
        <end position="99"/>
    </location>
</feature>
<evidence type="ECO:0000256" key="9">
    <source>
        <dbReference type="ARBA" id="ARBA00023125"/>
    </source>
</evidence>
<evidence type="ECO:0000256" key="4">
    <source>
        <dbReference type="ARBA" id="ARBA00022723"/>
    </source>
</evidence>
<keyword evidence="6 14" id="KW-0863">Zinc-finger</keyword>
<evidence type="ECO:0000256" key="11">
    <source>
        <dbReference type="ARBA" id="ARBA00023239"/>
    </source>
</evidence>
<dbReference type="SUPFAM" id="SSF46946">
    <property type="entry name" value="S13-like H2TH domain"/>
    <property type="match status" value="1"/>
</dbReference>
<evidence type="ECO:0000256" key="1">
    <source>
        <dbReference type="ARBA" id="ARBA00001668"/>
    </source>
</evidence>
<dbReference type="Gene3D" id="3.20.190.10">
    <property type="entry name" value="MutM-like, N-terminal"/>
    <property type="match status" value="1"/>
</dbReference>
<dbReference type="Pfam" id="PF06827">
    <property type="entry name" value="zf-FPG_IleRS"/>
    <property type="match status" value="1"/>
</dbReference>
<evidence type="ECO:0000313" key="18">
    <source>
        <dbReference type="Proteomes" id="UP000661894"/>
    </source>
</evidence>
<keyword evidence="13" id="KW-0326">Glycosidase</keyword>
<dbReference type="SMART" id="SM00898">
    <property type="entry name" value="Fapy_DNA_glyco"/>
    <property type="match status" value="1"/>
</dbReference>
<name>A0ABR8Z5M6_9MICO</name>
<dbReference type="InterPro" id="IPR015886">
    <property type="entry name" value="H2TH_FPG"/>
</dbReference>
<dbReference type="PANTHER" id="PTHR22993:SF9">
    <property type="entry name" value="FORMAMIDOPYRIMIDINE-DNA GLYCOSYLASE"/>
    <property type="match status" value="1"/>
</dbReference>